<keyword evidence="1" id="KW-0732">Signal</keyword>
<organism evidence="2 3">
    <name type="scientific">Succiniclasticum ruminis</name>
    <dbReference type="NCBI Taxonomy" id="40841"/>
    <lineage>
        <taxon>Bacteria</taxon>
        <taxon>Bacillati</taxon>
        <taxon>Bacillota</taxon>
        <taxon>Negativicutes</taxon>
        <taxon>Acidaminococcales</taxon>
        <taxon>Acidaminococcaceae</taxon>
        <taxon>Succiniclasticum</taxon>
    </lineage>
</organism>
<accession>A0A1G6JP94</accession>
<feature type="chain" id="PRO_5011735160" evidence="1">
    <location>
        <begin position="24"/>
        <end position="209"/>
    </location>
</feature>
<dbReference type="OrthoDB" id="9826821at2"/>
<dbReference type="AlphaFoldDB" id="A0A1G6JP94"/>
<protein>
    <submittedName>
        <fullName evidence="2">Uncharacterized protein</fullName>
    </submittedName>
</protein>
<keyword evidence="3" id="KW-1185">Reference proteome</keyword>
<feature type="signal peptide" evidence="1">
    <location>
        <begin position="1"/>
        <end position="23"/>
    </location>
</feature>
<dbReference type="Proteomes" id="UP000198943">
    <property type="component" value="Unassembled WGS sequence"/>
</dbReference>
<reference evidence="3" key="1">
    <citation type="submission" date="2016-10" db="EMBL/GenBank/DDBJ databases">
        <authorList>
            <person name="Varghese N."/>
            <person name="Submissions S."/>
        </authorList>
    </citation>
    <scope>NUCLEOTIDE SEQUENCE [LARGE SCALE GENOMIC DNA]</scope>
    <source>
        <strain evidence="3">DSM 11005</strain>
    </source>
</reference>
<dbReference type="EMBL" id="FMYW01000003">
    <property type="protein sequence ID" value="SDC20255.1"/>
    <property type="molecule type" value="Genomic_DNA"/>
</dbReference>
<evidence type="ECO:0000313" key="2">
    <source>
        <dbReference type="EMBL" id="SDC20255.1"/>
    </source>
</evidence>
<evidence type="ECO:0000313" key="3">
    <source>
        <dbReference type="Proteomes" id="UP000198943"/>
    </source>
</evidence>
<proteinExistence type="predicted"/>
<dbReference type="RefSeq" id="WP_093729637.1">
    <property type="nucleotide sequence ID" value="NZ_FMYW01000003.1"/>
</dbReference>
<evidence type="ECO:0000256" key="1">
    <source>
        <dbReference type="SAM" id="SignalP"/>
    </source>
</evidence>
<sequence>MKKLKLFFSVLFLFLALTASVQAQEGILDYFYPEGRSAFYIYEDEKSGPIEKVNVNFERSSNGYRLERESPIPLIGSIKFLPYDGTSSYVLDITDYSITAKTWWSTDKTGGQNSQSNVRVNLELLKLPAKGEVLNWTTTVNENGTIKQIWEMSARLMMMAVFENGERIAVHALEVKRNVFDPQHNPIPGESVTEYWQKGKGKVKVVKSK</sequence>
<name>A0A1G6JP94_9FIRM</name>
<gene>
    <name evidence="2" type="ORF">SAMN04487864_103199</name>
</gene>